<feature type="compositionally biased region" description="Basic and acidic residues" evidence="1">
    <location>
        <begin position="135"/>
        <end position="146"/>
    </location>
</feature>
<feature type="compositionally biased region" description="Low complexity" evidence="1">
    <location>
        <begin position="424"/>
        <end position="433"/>
    </location>
</feature>
<keyword evidence="3" id="KW-1185">Reference proteome</keyword>
<feature type="region of interest" description="Disordered" evidence="1">
    <location>
        <begin position="1"/>
        <end position="219"/>
    </location>
</feature>
<dbReference type="EMBL" id="CYKH01001941">
    <property type="protein sequence ID" value="CUG91590.1"/>
    <property type="molecule type" value="Genomic_DNA"/>
</dbReference>
<dbReference type="Proteomes" id="UP000051952">
    <property type="component" value="Unassembled WGS sequence"/>
</dbReference>
<accession>A0A0S4JSS0</accession>
<dbReference type="VEuPathDB" id="TriTrypDB:BSAL_32845"/>
<sequence length="502" mass="55101">MESALVAQSHAALRTQQQTPVDFSRRFPIQPAAALAPKLPRPPTSGSQRWAGSTSTLIAPPPPPDPHANSSSDHHERFHTTLESRSQRRVLTGYPSHTTQRASQRLRVRSADVDQHHQQSPQTHDVLPVAPSEELEPHRIPPHPESKGTGAAHVDKKTEEEVSFTPSPAGAGFPSDPPDEAIARHHQSSSNRSSPRGQHQGGGLFPQLRSPVSHRPQSNASMLYAPDHHLVRTSSRGGALSANTVARVERSEQRKVLLEQQLALERAYWNTKSAFQGLRAQAEQHIYARELTALWTERTDKSPYWKDQVQGLQQAQHNIDQWRRHPEYVTSPKRQRGKHNARADTTTAAMENESSAALLAAFPQSIAWAATATCTSTTHDHLRHRPLDHRINAAPLVPQSSWRAAIPMYNAQPPTESPERVKSLRSSQRSPRSPLSPPSDGSARSARSKDEQLVDVAPEAALQVKESSEGATVVEVSEAAQQAPSEETTIDNANNVASNASP</sequence>
<feature type="compositionally biased region" description="Basic and acidic residues" evidence="1">
    <location>
        <begin position="72"/>
        <end position="86"/>
    </location>
</feature>
<proteinExistence type="predicted"/>
<feature type="compositionally biased region" description="Polar residues" evidence="1">
    <location>
        <begin position="479"/>
        <end position="502"/>
    </location>
</feature>
<dbReference type="AlphaFoldDB" id="A0A0S4JSS0"/>
<evidence type="ECO:0000256" key="1">
    <source>
        <dbReference type="SAM" id="MobiDB-lite"/>
    </source>
</evidence>
<gene>
    <name evidence="2" type="ORF">BSAL_32845</name>
</gene>
<feature type="region of interest" description="Disordered" evidence="1">
    <location>
        <begin position="409"/>
        <end position="502"/>
    </location>
</feature>
<protein>
    <submittedName>
        <fullName evidence="2">Uncharacterized protein</fullName>
    </submittedName>
</protein>
<name>A0A0S4JSS0_BODSA</name>
<organism evidence="2 3">
    <name type="scientific">Bodo saltans</name>
    <name type="common">Flagellated protozoan</name>
    <dbReference type="NCBI Taxonomy" id="75058"/>
    <lineage>
        <taxon>Eukaryota</taxon>
        <taxon>Discoba</taxon>
        <taxon>Euglenozoa</taxon>
        <taxon>Kinetoplastea</taxon>
        <taxon>Metakinetoplastina</taxon>
        <taxon>Eubodonida</taxon>
        <taxon>Bodonidae</taxon>
        <taxon>Bodo</taxon>
    </lineage>
</organism>
<evidence type="ECO:0000313" key="3">
    <source>
        <dbReference type="Proteomes" id="UP000051952"/>
    </source>
</evidence>
<evidence type="ECO:0000313" key="2">
    <source>
        <dbReference type="EMBL" id="CUG91590.1"/>
    </source>
</evidence>
<reference evidence="3" key="1">
    <citation type="submission" date="2015-09" db="EMBL/GenBank/DDBJ databases">
        <authorList>
            <consortium name="Pathogen Informatics"/>
        </authorList>
    </citation>
    <scope>NUCLEOTIDE SEQUENCE [LARGE SCALE GENOMIC DNA]</scope>
    <source>
        <strain evidence="3">Lake Konstanz</strain>
    </source>
</reference>
<feature type="region of interest" description="Disordered" evidence="1">
    <location>
        <begin position="327"/>
        <end position="349"/>
    </location>
</feature>
<feature type="compositionally biased region" description="Polar residues" evidence="1">
    <location>
        <begin position="188"/>
        <end position="197"/>
    </location>
</feature>
<feature type="compositionally biased region" description="Polar residues" evidence="1">
    <location>
        <begin position="44"/>
        <end position="57"/>
    </location>
</feature>